<dbReference type="PANTHER" id="PTHR35813:SF1">
    <property type="entry name" value="INNER MEMBRANE PROTEIN YBAN"/>
    <property type="match status" value="1"/>
</dbReference>
<evidence type="ECO:0000256" key="1">
    <source>
        <dbReference type="SAM" id="Phobius"/>
    </source>
</evidence>
<dbReference type="Pfam" id="PF04304">
    <property type="entry name" value="DUF454"/>
    <property type="match status" value="1"/>
</dbReference>
<feature type="transmembrane region" description="Helical" evidence="1">
    <location>
        <begin position="111"/>
        <end position="128"/>
    </location>
</feature>
<name>A0ABY5RRT6_9HYPH</name>
<reference evidence="2" key="1">
    <citation type="submission" date="2022-08" db="EMBL/GenBank/DDBJ databases">
        <title>Microvirga terrae sp. nov., isolated from soil.</title>
        <authorList>
            <person name="Kim K.H."/>
            <person name="Seo Y.L."/>
            <person name="Kim J.M."/>
            <person name="Lee J.K."/>
            <person name="Han D.M."/>
            <person name="Jeon C.O."/>
        </authorList>
    </citation>
    <scope>NUCLEOTIDE SEQUENCE</scope>
    <source>
        <strain evidence="2">R24</strain>
    </source>
</reference>
<evidence type="ECO:0000313" key="2">
    <source>
        <dbReference type="EMBL" id="UVF19966.1"/>
    </source>
</evidence>
<sequence length="147" mass="16172">MKRYARSGKMLARSGMMHRLYLCLGYASLALGIAGIFLPVLPTTPFVLLAAWCFTRSNPALAAKLYNHPRFGPLLTAWRDQKAIPLQAKICALTMLALSYAVILHLAESRILPLILGAIMGSVALYIATRPRPRGRPDVPEPDACER</sequence>
<dbReference type="EMBL" id="CP102845">
    <property type="protein sequence ID" value="UVF19966.1"/>
    <property type="molecule type" value="Genomic_DNA"/>
</dbReference>
<feature type="transmembrane region" description="Helical" evidence="1">
    <location>
        <begin position="20"/>
        <end position="40"/>
    </location>
</feature>
<dbReference type="RefSeq" id="WP_259060426.1">
    <property type="nucleotide sequence ID" value="NZ_CP102845.1"/>
</dbReference>
<keyword evidence="1" id="KW-0812">Transmembrane</keyword>
<proteinExistence type="predicted"/>
<protein>
    <submittedName>
        <fullName evidence="2">YbaN family protein</fullName>
    </submittedName>
</protein>
<evidence type="ECO:0000313" key="3">
    <source>
        <dbReference type="Proteomes" id="UP001017257"/>
    </source>
</evidence>
<keyword evidence="1" id="KW-1133">Transmembrane helix</keyword>
<accession>A0ABY5RRT6</accession>
<dbReference type="PANTHER" id="PTHR35813">
    <property type="entry name" value="INNER MEMBRANE PROTEIN YBAN"/>
    <property type="match status" value="1"/>
</dbReference>
<dbReference type="Proteomes" id="UP001017257">
    <property type="component" value="Chromosome"/>
</dbReference>
<keyword evidence="1" id="KW-0472">Membrane</keyword>
<gene>
    <name evidence="2" type="ORF">HPT29_002095</name>
</gene>
<feature type="transmembrane region" description="Helical" evidence="1">
    <location>
        <begin position="86"/>
        <end position="105"/>
    </location>
</feature>
<dbReference type="InterPro" id="IPR007401">
    <property type="entry name" value="DUF454"/>
</dbReference>
<keyword evidence="3" id="KW-1185">Reference proteome</keyword>
<organism evidence="2 3">
    <name type="scientific">Microvirga terrae</name>
    <dbReference type="NCBI Taxonomy" id="2740529"/>
    <lineage>
        <taxon>Bacteria</taxon>
        <taxon>Pseudomonadati</taxon>
        <taxon>Pseudomonadota</taxon>
        <taxon>Alphaproteobacteria</taxon>
        <taxon>Hyphomicrobiales</taxon>
        <taxon>Methylobacteriaceae</taxon>
        <taxon>Microvirga</taxon>
    </lineage>
</organism>